<keyword evidence="3" id="KW-1185">Reference proteome</keyword>
<accession>A0A0E0AXT6</accession>
<dbReference type="InterPro" id="IPR012340">
    <property type="entry name" value="NA-bd_OB-fold"/>
</dbReference>
<dbReference type="PANTHER" id="PTHR47165">
    <property type="entry name" value="OS03G0429900 PROTEIN"/>
    <property type="match status" value="1"/>
</dbReference>
<organism evidence="2">
    <name type="scientific">Oryza glumipatula</name>
    <dbReference type="NCBI Taxonomy" id="40148"/>
    <lineage>
        <taxon>Eukaryota</taxon>
        <taxon>Viridiplantae</taxon>
        <taxon>Streptophyta</taxon>
        <taxon>Embryophyta</taxon>
        <taxon>Tracheophyta</taxon>
        <taxon>Spermatophyta</taxon>
        <taxon>Magnoliopsida</taxon>
        <taxon>Liliopsida</taxon>
        <taxon>Poales</taxon>
        <taxon>Poaceae</taxon>
        <taxon>BOP clade</taxon>
        <taxon>Oryzoideae</taxon>
        <taxon>Oryzeae</taxon>
        <taxon>Oryzinae</taxon>
        <taxon>Oryza</taxon>
    </lineage>
</organism>
<proteinExistence type="predicted"/>
<dbReference type="EnsemblPlants" id="OGLUM08G22150.1">
    <property type="protein sequence ID" value="OGLUM08G22150.1"/>
    <property type="gene ID" value="OGLUM08G22150"/>
</dbReference>
<dbReference type="CDD" id="cd04480">
    <property type="entry name" value="RPA1_DBD_A_like"/>
    <property type="match status" value="1"/>
</dbReference>
<dbReference type="STRING" id="40148.A0A0E0AXT6"/>
<feature type="region of interest" description="Disordered" evidence="1">
    <location>
        <begin position="434"/>
        <end position="486"/>
    </location>
</feature>
<feature type="compositionally biased region" description="Polar residues" evidence="1">
    <location>
        <begin position="461"/>
        <end position="473"/>
    </location>
</feature>
<evidence type="ECO:0000256" key="1">
    <source>
        <dbReference type="SAM" id="MobiDB-lite"/>
    </source>
</evidence>
<dbReference type="Gene3D" id="2.40.50.140">
    <property type="entry name" value="Nucleic acid-binding proteins"/>
    <property type="match status" value="1"/>
</dbReference>
<dbReference type="Gramene" id="OGLUM08G22150.1">
    <property type="protein sequence ID" value="OGLUM08G22150.1"/>
    <property type="gene ID" value="OGLUM08G22150"/>
</dbReference>
<dbReference type="SUPFAM" id="SSF50249">
    <property type="entry name" value="Nucleic acid-binding proteins"/>
    <property type="match status" value="1"/>
</dbReference>
<dbReference type="AlphaFoldDB" id="A0A0E0AXT6"/>
<evidence type="ECO:0000313" key="3">
    <source>
        <dbReference type="Proteomes" id="UP000026961"/>
    </source>
</evidence>
<dbReference type="HOGENOM" id="CLU_028933_1_0_1"/>
<dbReference type="Proteomes" id="UP000026961">
    <property type="component" value="Chromosome 8"/>
</dbReference>
<reference evidence="2" key="2">
    <citation type="submission" date="2018-05" db="EMBL/GenBank/DDBJ databases">
        <title>OgluRS3 (Oryza glumaepatula Reference Sequence Version 3).</title>
        <authorList>
            <person name="Zhang J."/>
            <person name="Kudrna D."/>
            <person name="Lee S."/>
            <person name="Talag J."/>
            <person name="Welchert J."/>
            <person name="Wing R.A."/>
        </authorList>
    </citation>
    <scope>NUCLEOTIDE SEQUENCE [LARGE SCALE GENOMIC DNA]</scope>
</reference>
<feature type="region of interest" description="Disordered" evidence="1">
    <location>
        <begin position="367"/>
        <end position="388"/>
    </location>
</feature>
<dbReference type="PANTHER" id="PTHR47165:SF4">
    <property type="entry name" value="OS03G0429900 PROTEIN"/>
    <property type="match status" value="1"/>
</dbReference>
<reference evidence="2" key="1">
    <citation type="submission" date="2015-04" db="UniProtKB">
        <authorList>
            <consortium name="EnsemblPlants"/>
        </authorList>
    </citation>
    <scope>IDENTIFICATION</scope>
</reference>
<dbReference type="eggNOG" id="KOG0987">
    <property type="taxonomic scope" value="Eukaryota"/>
</dbReference>
<evidence type="ECO:0008006" key="4">
    <source>
        <dbReference type="Google" id="ProtNLM"/>
    </source>
</evidence>
<evidence type="ECO:0000313" key="2">
    <source>
        <dbReference type="EnsemblPlants" id="OGLUM08G22150.1"/>
    </source>
</evidence>
<protein>
    <recommendedName>
        <fullName evidence="4">DUF223 domain-containing protein</fullName>
    </recommendedName>
</protein>
<name>A0A0E0AXT6_9ORYZ</name>
<sequence length="558" mass="62361">MGEKRLDSATSDTAMGRSVWTRQPAIRRWGEASGLGNPSAIHPMGRSIWNPGTIHGEINRPLPIFLASRNDVSSNLCLSVRHHPSIRKPQIHTSLDIIASSCKHILQFGHDCDHGKIATKLKQINLGQQNLKVFGRLIRLWDAKNMASASTPTIFNIDGVILDEEGTMVQFTIPKKLENEFRPSLTLGCVYMFVDVNTVDIKNKKYIYHHQKYMLQFKSSTKVHHLESRGSSIPNYGFEFCPFDQIPSKSGISKPLIGTLDAVAFYNVAEDLVEVNATRATQNLKIDATEHAIALDIAIGKTRLFHIAMNTKYSTHFTINYVLKKSYPVENENTSLILPTLENTKVAKESATKQLATDEGLTTMEHCSKEDQHPTTPPSLQPPETTLDNNTVNQIIPSAKRALQFEKELHIDQPSPAIANTIQVATNQLYHPQQVDLSKEKQPSTEFSPGQNSKRHKKVTETSTNGEENQLQQPKIADQQPSGHKEQAQLIHTNYLQAVSKITASKSIAIYITLQGKSSTDDLSKLQPTQAHVVNYMKNKLPHMHIILDGENVKNNEI</sequence>